<gene>
    <name evidence="5" type="ORF">QNA08_15525</name>
</gene>
<dbReference type="PROSITE" id="PS50206">
    <property type="entry name" value="RHODANESE_3"/>
    <property type="match status" value="2"/>
</dbReference>
<feature type="domain" description="Rhodanese" evidence="4">
    <location>
        <begin position="180"/>
        <end position="292"/>
    </location>
</feature>
<evidence type="ECO:0000313" key="6">
    <source>
        <dbReference type="Proteomes" id="UP001321492"/>
    </source>
</evidence>
<evidence type="ECO:0000256" key="3">
    <source>
        <dbReference type="SAM" id="MobiDB-lite"/>
    </source>
</evidence>
<evidence type="ECO:0000259" key="4">
    <source>
        <dbReference type="PROSITE" id="PS50206"/>
    </source>
</evidence>
<evidence type="ECO:0000256" key="2">
    <source>
        <dbReference type="ARBA" id="ARBA00022737"/>
    </source>
</evidence>
<dbReference type="InterPro" id="IPR045078">
    <property type="entry name" value="TST/MPST-like"/>
</dbReference>
<keyword evidence="1" id="KW-0808">Transferase</keyword>
<feature type="compositionally biased region" description="Basic and acidic residues" evidence="3">
    <location>
        <begin position="189"/>
        <end position="201"/>
    </location>
</feature>
<evidence type="ECO:0000313" key="5">
    <source>
        <dbReference type="EMBL" id="MDJ1159634.1"/>
    </source>
</evidence>
<dbReference type="InterPro" id="IPR036873">
    <property type="entry name" value="Rhodanese-like_dom_sf"/>
</dbReference>
<evidence type="ECO:0000256" key="1">
    <source>
        <dbReference type="ARBA" id="ARBA00022679"/>
    </source>
</evidence>
<sequence length="295" mass="31125">MADHPTRGGGADAPPPLVSAAWLAMQLGRGDLLVLDIRSAVDGGGREAYEAAHVPGAVHSDYGKDGWRAARGPAAGALPEPAALAALFGRLGLEPRHHVVIVPAGVSAGDFSAAARVYWTLKVAGHARLSILDGGFAAWRADGSRPVESGPSPDRAATRYPVALRPQLQAEVARVEAAVAHSSETLLDGRSEAHFEGREKSPQAARPGRLPGAIHLDHALAYDGTRNGLRQREELERLFAAVPAGPVISYCNTGHLASTNWFVLSEVLRRPDVSLYDGSMSEWTADERRPVATGA</sequence>
<dbReference type="InterPro" id="IPR001763">
    <property type="entry name" value="Rhodanese-like_dom"/>
</dbReference>
<dbReference type="CDD" id="cd01449">
    <property type="entry name" value="TST_Repeat_2"/>
    <property type="match status" value="1"/>
</dbReference>
<dbReference type="Pfam" id="PF00581">
    <property type="entry name" value="Rhodanese"/>
    <property type="match status" value="2"/>
</dbReference>
<proteinExistence type="predicted"/>
<dbReference type="Gene3D" id="3.40.250.10">
    <property type="entry name" value="Rhodanese-like domain"/>
    <property type="match status" value="2"/>
</dbReference>
<dbReference type="EMBL" id="JASJEV010000011">
    <property type="protein sequence ID" value="MDJ1159634.1"/>
    <property type="molecule type" value="Genomic_DNA"/>
</dbReference>
<feature type="region of interest" description="Disordered" evidence="3">
    <location>
        <begin position="189"/>
        <end position="208"/>
    </location>
</feature>
<name>A0ABT7AJU3_9HYPH</name>
<dbReference type="SMART" id="SM00450">
    <property type="entry name" value="RHOD"/>
    <property type="match status" value="2"/>
</dbReference>
<comment type="caution">
    <text evidence="5">The sequence shown here is derived from an EMBL/GenBank/DDBJ whole genome shotgun (WGS) entry which is preliminary data.</text>
</comment>
<dbReference type="PANTHER" id="PTHR11364">
    <property type="entry name" value="THIOSULFATE SULFERTANSFERASE"/>
    <property type="match status" value="1"/>
</dbReference>
<keyword evidence="6" id="KW-1185">Reference proteome</keyword>
<accession>A0ABT7AJU3</accession>
<keyword evidence="2" id="KW-0677">Repeat</keyword>
<protein>
    <submittedName>
        <fullName evidence="5">Rhodanese-like domain-containing protein</fullName>
    </submittedName>
</protein>
<reference evidence="5 6" key="1">
    <citation type="submission" date="2023-05" db="EMBL/GenBank/DDBJ databases">
        <title>Chelatococcus sp. nov., a moderately thermophilic bacterium isolated from hot spring microbial mat.</title>
        <authorList>
            <person name="Hu C.-J."/>
            <person name="Li W.-J."/>
        </authorList>
    </citation>
    <scope>NUCLEOTIDE SEQUENCE [LARGE SCALE GENOMIC DNA]</scope>
    <source>
        <strain evidence="5 6">SYSU G07232</strain>
    </source>
</reference>
<dbReference type="SUPFAM" id="SSF52821">
    <property type="entry name" value="Rhodanese/Cell cycle control phosphatase"/>
    <property type="match status" value="2"/>
</dbReference>
<dbReference type="CDD" id="cd01448">
    <property type="entry name" value="TST_Repeat_1"/>
    <property type="match status" value="1"/>
</dbReference>
<organism evidence="5 6">
    <name type="scientific">Chelatococcus albus</name>
    <dbReference type="NCBI Taxonomy" id="3047466"/>
    <lineage>
        <taxon>Bacteria</taxon>
        <taxon>Pseudomonadati</taxon>
        <taxon>Pseudomonadota</taxon>
        <taxon>Alphaproteobacteria</taxon>
        <taxon>Hyphomicrobiales</taxon>
        <taxon>Chelatococcaceae</taxon>
        <taxon>Chelatococcus</taxon>
    </lineage>
</organism>
<feature type="domain" description="Rhodanese" evidence="4">
    <location>
        <begin position="28"/>
        <end position="148"/>
    </location>
</feature>
<dbReference type="PANTHER" id="PTHR11364:SF27">
    <property type="entry name" value="SULFURTRANSFERASE"/>
    <property type="match status" value="1"/>
</dbReference>
<dbReference type="Proteomes" id="UP001321492">
    <property type="component" value="Unassembled WGS sequence"/>
</dbReference>